<reference evidence="1" key="2">
    <citation type="submission" date="2021-02" db="EMBL/GenBank/DDBJ databases">
        <authorList>
            <person name="Kimball J.A."/>
            <person name="Haas M.W."/>
            <person name="Macchietto M."/>
            <person name="Kono T."/>
            <person name="Duquette J."/>
            <person name="Shao M."/>
        </authorList>
    </citation>
    <scope>NUCLEOTIDE SEQUENCE</scope>
    <source>
        <tissue evidence="1">Fresh leaf tissue</tissue>
    </source>
</reference>
<dbReference type="AlphaFoldDB" id="A0A8J5WIV2"/>
<sequence length="147" mass="15450">MRIGGGVPVLASGRMPQHVYGSEVTGRRPPRPRSMGERCRGSGWVEWSSYGASCACSPLWVEGQRGMWAVALLIAAVGSSKVTHTSTLCSSTAEAKERGRVPSGRWIGSAVELRGAVRLIAAMCRGQRGMGVVALLIAAVVRGADLT</sequence>
<organism evidence="1 2">
    <name type="scientific">Zizania palustris</name>
    <name type="common">Northern wild rice</name>
    <dbReference type="NCBI Taxonomy" id="103762"/>
    <lineage>
        <taxon>Eukaryota</taxon>
        <taxon>Viridiplantae</taxon>
        <taxon>Streptophyta</taxon>
        <taxon>Embryophyta</taxon>
        <taxon>Tracheophyta</taxon>
        <taxon>Spermatophyta</taxon>
        <taxon>Magnoliopsida</taxon>
        <taxon>Liliopsida</taxon>
        <taxon>Poales</taxon>
        <taxon>Poaceae</taxon>
        <taxon>BOP clade</taxon>
        <taxon>Oryzoideae</taxon>
        <taxon>Oryzeae</taxon>
        <taxon>Zizaniinae</taxon>
        <taxon>Zizania</taxon>
    </lineage>
</organism>
<comment type="caution">
    <text evidence="1">The sequence shown here is derived from an EMBL/GenBank/DDBJ whole genome shotgun (WGS) entry which is preliminary data.</text>
</comment>
<evidence type="ECO:0000313" key="2">
    <source>
        <dbReference type="Proteomes" id="UP000729402"/>
    </source>
</evidence>
<name>A0A8J5WIV2_ZIZPA</name>
<evidence type="ECO:0000313" key="1">
    <source>
        <dbReference type="EMBL" id="KAG8089147.1"/>
    </source>
</evidence>
<accession>A0A8J5WIV2</accession>
<dbReference type="EMBL" id="JAAALK010000081">
    <property type="protein sequence ID" value="KAG8089147.1"/>
    <property type="molecule type" value="Genomic_DNA"/>
</dbReference>
<keyword evidence="2" id="KW-1185">Reference proteome</keyword>
<dbReference type="Proteomes" id="UP000729402">
    <property type="component" value="Unassembled WGS sequence"/>
</dbReference>
<gene>
    <name evidence="1" type="ORF">GUJ93_ZPchr0011g28778</name>
</gene>
<proteinExistence type="predicted"/>
<reference evidence="1" key="1">
    <citation type="journal article" date="2021" name="bioRxiv">
        <title>Whole Genome Assembly and Annotation of Northern Wild Rice, Zizania palustris L., Supports a Whole Genome Duplication in the Zizania Genus.</title>
        <authorList>
            <person name="Haas M."/>
            <person name="Kono T."/>
            <person name="Macchietto M."/>
            <person name="Millas R."/>
            <person name="McGilp L."/>
            <person name="Shao M."/>
            <person name="Duquette J."/>
            <person name="Hirsch C.N."/>
            <person name="Kimball J."/>
        </authorList>
    </citation>
    <scope>NUCLEOTIDE SEQUENCE</scope>
    <source>
        <tissue evidence="1">Fresh leaf tissue</tissue>
    </source>
</reference>
<protein>
    <submittedName>
        <fullName evidence="1">Uncharacterized protein</fullName>
    </submittedName>
</protein>